<dbReference type="Gene3D" id="3.30.40.10">
    <property type="entry name" value="Zinc/RING finger domain, C3HC4 (zinc finger)"/>
    <property type="match status" value="1"/>
</dbReference>
<reference evidence="1 2" key="1">
    <citation type="journal article" date="2021" name="Nat. Plants">
        <title>The Taxus genome provides insights into paclitaxel biosynthesis.</title>
        <authorList>
            <person name="Xiong X."/>
            <person name="Gou J."/>
            <person name="Liao Q."/>
            <person name="Li Y."/>
            <person name="Zhou Q."/>
            <person name="Bi G."/>
            <person name="Li C."/>
            <person name="Du R."/>
            <person name="Wang X."/>
            <person name="Sun T."/>
            <person name="Guo L."/>
            <person name="Liang H."/>
            <person name="Lu P."/>
            <person name="Wu Y."/>
            <person name="Zhang Z."/>
            <person name="Ro D.K."/>
            <person name="Shang Y."/>
            <person name="Huang S."/>
            <person name="Yan J."/>
        </authorList>
    </citation>
    <scope>NUCLEOTIDE SEQUENCE [LARGE SCALE GENOMIC DNA]</scope>
    <source>
        <strain evidence="1">Ta-2019</strain>
    </source>
</reference>
<comment type="caution">
    <text evidence="1">The sequence shown here is derived from an EMBL/GenBank/DDBJ whole genome shotgun (WGS) entry which is preliminary data.</text>
</comment>
<sequence>MAEEDNPSVVTFLDRFHELKLTVQTLINDSEVLLSGSDSVDRGEAYHQLHQLYIRQALLFIKFQTFENDVTSLRNVNSYRSQVENFLNNVRHLDSLHNTTLQRLRQMSFIRRPLETESDSNLEEIRSIPLDRNVELIRISDNHVAEELQCLICKNNFVLEEEARVMPCHRRHVFHRDCIRL</sequence>
<feature type="non-terminal residue" evidence="1">
    <location>
        <position position="181"/>
    </location>
</feature>
<keyword evidence="2" id="KW-1185">Reference proteome</keyword>
<dbReference type="InterPro" id="IPR013083">
    <property type="entry name" value="Znf_RING/FYVE/PHD"/>
</dbReference>
<evidence type="ECO:0000313" key="1">
    <source>
        <dbReference type="EMBL" id="KAH9312611.1"/>
    </source>
</evidence>
<accession>A0AA38FYT4</accession>
<dbReference type="EMBL" id="JAHRHJ020000006">
    <property type="protein sequence ID" value="KAH9312611.1"/>
    <property type="molecule type" value="Genomic_DNA"/>
</dbReference>
<proteinExistence type="predicted"/>
<evidence type="ECO:0008006" key="3">
    <source>
        <dbReference type="Google" id="ProtNLM"/>
    </source>
</evidence>
<dbReference type="Proteomes" id="UP000824469">
    <property type="component" value="Unassembled WGS sequence"/>
</dbReference>
<dbReference type="AlphaFoldDB" id="A0AA38FYT4"/>
<gene>
    <name evidence="1" type="ORF">KI387_027646</name>
</gene>
<evidence type="ECO:0000313" key="2">
    <source>
        <dbReference type="Proteomes" id="UP000824469"/>
    </source>
</evidence>
<dbReference type="SUPFAM" id="SSF57850">
    <property type="entry name" value="RING/U-box"/>
    <property type="match status" value="1"/>
</dbReference>
<protein>
    <recommendedName>
        <fullName evidence="3">RING-type domain-containing protein</fullName>
    </recommendedName>
</protein>
<name>A0AA38FYT4_TAXCH</name>
<organism evidence="1 2">
    <name type="scientific">Taxus chinensis</name>
    <name type="common">Chinese yew</name>
    <name type="synonym">Taxus wallichiana var. chinensis</name>
    <dbReference type="NCBI Taxonomy" id="29808"/>
    <lineage>
        <taxon>Eukaryota</taxon>
        <taxon>Viridiplantae</taxon>
        <taxon>Streptophyta</taxon>
        <taxon>Embryophyta</taxon>
        <taxon>Tracheophyta</taxon>
        <taxon>Spermatophyta</taxon>
        <taxon>Pinopsida</taxon>
        <taxon>Pinidae</taxon>
        <taxon>Conifers II</taxon>
        <taxon>Cupressales</taxon>
        <taxon>Taxaceae</taxon>
        <taxon>Taxus</taxon>
    </lineage>
</organism>